<dbReference type="AlphaFoldDB" id="A0A443IQM0"/>
<dbReference type="Pfam" id="PF02229">
    <property type="entry name" value="PC4"/>
    <property type="match status" value="1"/>
</dbReference>
<keyword evidence="3" id="KW-1185">Reference proteome</keyword>
<sequence>MADLHIATIQKNARGEEIRVTLGEYNGHDLFNARVFFEAQDGSKRPSKAGIAFKVETLPEFAKAVQQALAEAQARGLVK</sequence>
<evidence type="ECO:0000313" key="3">
    <source>
        <dbReference type="Proteomes" id="UP000285710"/>
    </source>
</evidence>
<proteinExistence type="predicted"/>
<dbReference type="RefSeq" id="WP_128270341.1">
    <property type="nucleotide sequence ID" value="NZ_SAUW01000017.1"/>
</dbReference>
<dbReference type="Proteomes" id="UP000285710">
    <property type="component" value="Unassembled WGS sequence"/>
</dbReference>
<dbReference type="InterPro" id="IPR009044">
    <property type="entry name" value="ssDNA-bd_transcriptional_reg"/>
</dbReference>
<dbReference type="SUPFAM" id="SSF54447">
    <property type="entry name" value="ssDNA-binding transcriptional regulator domain"/>
    <property type="match status" value="1"/>
</dbReference>
<evidence type="ECO:0000259" key="1">
    <source>
        <dbReference type="Pfam" id="PF02229"/>
    </source>
</evidence>
<feature type="domain" description="Transcriptional coactivator p15 (PC4) C-terminal" evidence="1">
    <location>
        <begin position="14"/>
        <end position="63"/>
    </location>
</feature>
<name>A0A443IQM0_9RHOB</name>
<comment type="caution">
    <text evidence="2">The sequence shown here is derived from an EMBL/GenBank/DDBJ whole genome shotgun (WGS) entry which is preliminary data.</text>
</comment>
<evidence type="ECO:0000313" key="2">
    <source>
        <dbReference type="EMBL" id="RWR08480.1"/>
    </source>
</evidence>
<dbReference type="InterPro" id="IPR003173">
    <property type="entry name" value="PC4_C"/>
</dbReference>
<dbReference type="GO" id="GO:0003677">
    <property type="term" value="F:DNA binding"/>
    <property type="evidence" value="ECO:0007669"/>
    <property type="project" value="InterPro"/>
</dbReference>
<dbReference type="Gene3D" id="2.30.31.10">
    <property type="entry name" value="Transcriptional Coactivator Pc4, Chain A"/>
    <property type="match status" value="1"/>
</dbReference>
<protein>
    <recommendedName>
        <fullName evidence="1">Transcriptional coactivator p15 (PC4) C-terminal domain-containing protein</fullName>
    </recommendedName>
</protein>
<dbReference type="GO" id="GO:0006355">
    <property type="term" value="P:regulation of DNA-templated transcription"/>
    <property type="evidence" value="ECO:0007669"/>
    <property type="project" value="InterPro"/>
</dbReference>
<gene>
    <name evidence="2" type="ORF">D2T33_15405</name>
</gene>
<reference evidence="2 3" key="1">
    <citation type="submission" date="2019-01" db="EMBL/GenBank/DDBJ databases">
        <title>Sinorhodobacter populi sp. nov. isolated from the symptomatic bark tissue of Populus euramericana canker.</title>
        <authorList>
            <person name="Xu G."/>
        </authorList>
    </citation>
    <scope>NUCLEOTIDE SEQUENCE [LARGE SCALE GENOMIC DNA]</scope>
    <source>
        <strain evidence="2 3">2D-5</strain>
    </source>
</reference>
<reference evidence="2 3" key="2">
    <citation type="submission" date="2019-01" db="EMBL/GenBank/DDBJ databases">
        <authorList>
            <person name="Li Y."/>
        </authorList>
    </citation>
    <scope>NUCLEOTIDE SEQUENCE [LARGE SCALE GENOMIC DNA]</scope>
    <source>
        <strain evidence="2 3">2D-5</strain>
    </source>
</reference>
<dbReference type="EMBL" id="SAUW01000017">
    <property type="protein sequence ID" value="RWR08480.1"/>
    <property type="molecule type" value="Genomic_DNA"/>
</dbReference>
<accession>A0A443IQM0</accession>
<organism evidence="2 3">
    <name type="scientific">Paenirhodobacter populi</name>
    <dbReference type="NCBI Taxonomy" id="2306993"/>
    <lineage>
        <taxon>Bacteria</taxon>
        <taxon>Pseudomonadati</taxon>
        <taxon>Pseudomonadota</taxon>
        <taxon>Alphaproteobacteria</taxon>
        <taxon>Rhodobacterales</taxon>
        <taxon>Rhodobacter group</taxon>
        <taxon>Paenirhodobacter</taxon>
    </lineage>
</organism>